<evidence type="ECO:0000313" key="2">
    <source>
        <dbReference type="EMBL" id="KAE9069081.1"/>
    </source>
</evidence>
<name>A0A6A3VM46_9STRA</name>
<dbReference type="EMBL" id="QXGD01004874">
    <property type="protein sequence ID" value="KAE9168434.1"/>
    <property type="molecule type" value="Genomic_DNA"/>
</dbReference>
<dbReference type="Proteomes" id="UP000440367">
    <property type="component" value="Unassembled WGS sequence"/>
</dbReference>
<evidence type="ECO:0008006" key="7">
    <source>
        <dbReference type="Google" id="ProtNLM"/>
    </source>
</evidence>
<dbReference type="AlphaFoldDB" id="A0A6A3VM46"/>
<organism evidence="3 4">
    <name type="scientific">Phytophthora fragariae</name>
    <dbReference type="NCBI Taxonomy" id="53985"/>
    <lineage>
        <taxon>Eukaryota</taxon>
        <taxon>Sar</taxon>
        <taxon>Stramenopiles</taxon>
        <taxon>Oomycota</taxon>
        <taxon>Peronosporomycetes</taxon>
        <taxon>Peronosporales</taxon>
        <taxon>Peronosporaceae</taxon>
        <taxon>Phytophthora</taxon>
    </lineage>
</organism>
<reference evidence="4 5" key="1">
    <citation type="submission" date="2018-08" db="EMBL/GenBank/DDBJ databases">
        <title>Genomic investigation of the strawberry pathogen Phytophthora fragariae indicates pathogenicity is determined by transcriptional variation in three key races.</title>
        <authorList>
            <person name="Adams T.M."/>
            <person name="Armitage A.D."/>
            <person name="Sobczyk M.K."/>
            <person name="Bates H.J."/>
            <person name="Dunwell J.M."/>
            <person name="Nellist C.F."/>
            <person name="Harrison R.J."/>
        </authorList>
    </citation>
    <scope>NUCLEOTIDE SEQUENCE [LARGE SCALE GENOMIC DNA]</scope>
    <source>
        <strain evidence="3 4">BC-1</strain>
        <strain evidence="2 5">NOV-71</strain>
        <strain evidence="1 6">ONT-3</strain>
    </source>
</reference>
<proteinExistence type="predicted"/>
<gene>
    <name evidence="3" type="ORF">PF002_g30617</name>
    <name evidence="2" type="ORF">PF007_g27451</name>
    <name evidence="1" type="ORF">PF010_g27277</name>
</gene>
<dbReference type="Proteomes" id="UP000441208">
    <property type="component" value="Unassembled WGS sequence"/>
</dbReference>
<comment type="caution">
    <text evidence="3">The sequence shown here is derived from an EMBL/GenBank/DDBJ whole genome shotgun (WGS) entry which is preliminary data.</text>
</comment>
<evidence type="ECO:0000313" key="5">
    <source>
        <dbReference type="Proteomes" id="UP000441208"/>
    </source>
</evidence>
<sequence>MLVLVYVDDILVATDDEAKKCELFEALDKAYGIKDQ</sequence>
<evidence type="ECO:0000313" key="4">
    <source>
        <dbReference type="Proteomes" id="UP000440367"/>
    </source>
</evidence>
<protein>
    <recommendedName>
        <fullName evidence="7">Reverse transcriptase Ty1/copia-type domain-containing protein</fullName>
    </recommendedName>
</protein>
<accession>A0A6A3VM46</accession>
<dbReference type="EMBL" id="QXFX01003623">
    <property type="protein sequence ID" value="KAE9067911.1"/>
    <property type="molecule type" value="Genomic_DNA"/>
</dbReference>
<evidence type="ECO:0000313" key="1">
    <source>
        <dbReference type="EMBL" id="KAE9067911.1"/>
    </source>
</evidence>
<evidence type="ECO:0000313" key="6">
    <source>
        <dbReference type="Proteomes" id="UP000488956"/>
    </source>
</evidence>
<dbReference type="Proteomes" id="UP000488956">
    <property type="component" value="Unassembled WGS sequence"/>
</dbReference>
<evidence type="ECO:0000313" key="3">
    <source>
        <dbReference type="EMBL" id="KAE9168434.1"/>
    </source>
</evidence>
<dbReference type="EMBL" id="QXFZ01003437">
    <property type="protein sequence ID" value="KAE9069081.1"/>
    <property type="molecule type" value="Genomic_DNA"/>
</dbReference>